<organism evidence="2 3">
    <name type="scientific">Pisum sativum</name>
    <name type="common">Garden pea</name>
    <name type="synonym">Lathyrus oleraceus</name>
    <dbReference type="NCBI Taxonomy" id="3888"/>
    <lineage>
        <taxon>Eukaryota</taxon>
        <taxon>Viridiplantae</taxon>
        <taxon>Streptophyta</taxon>
        <taxon>Embryophyta</taxon>
        <taxon>Tracheophyta</taxon>
        <taxon>Spermatophyta</taxon>
        <taxon>Magnoliopsida</taxon>
        <taxon>eudicotyledons</taxon>
        <taxon>Gunneridae</taxon>
        <taxon>Pentapetalae</taxon>
        <taxon>rosids</taxon>
        <taxon>fabids</taxon>
        <taxon>Fabales</taxon>
        <taxon>Fabaceae</taxon>
        <taxon>Papilionoideae</taxon>
        <taxon>50 kb inversion clade</taxon>
        <taxon>NPAAA clade</taxon>
        <taxon>Hologalegina</taxon>
        <taxon>IRL clade</taxon>
        <taxon>Fabeae</taxon>
        <taxon>Lathyrus</taxon>
    </lineage>
</organism>
<proteinExistence type="predicted"/>
<keyword evidence="3" id="KW-1185">Reference proteome</keyword>
<dbReference type="AlphaFoldDB" id="A0A9D4WV16"/>
<dbReference type="Proteomes" id="UP001058974">
    <property type="component" value="Chromosome 5"/>
</dbReference>
<dbReference type="Gramene" id="Psat05G0416000-T1">
    <property type="protein sequence ID" value="KAI5408228.1"/>
    <property type="gene ID" value="KIW84_054160"/>
</dbReference>
<sequence length="144" mass="16783">MELEQAKQELKMLETLYPNQHHYLKHELRSFIIQYSYSQPLPQYHTSLAFLDTEGCSFPCNTESTNLEQTKGMKLGLPDIEEVTEKKKKGAESSELESPKSVVVKHYPSSRKNKRKDRVDLVLERAQNCLKKIRHFKTSLFSHS</sequence>
<gene>
    <name evidence="2" type="ORF">KIW84_054160</name>
</gene>
<reference evidence="2 3" key="1">
    <citation type="journal article" date="2022" name="Nat. Genet.">
        <title>Improved pea reference genome and pan-genome highlight genomic features and evolutionary characteristics.</title>
        <authorList>
            <person name="Yang T."/>
            <person name="Liu R."/>
            <person name="Luo Y."/>
            <person name="Hu S."/>
            <person name="Wang D."/>
            <person name="Wang C."/>
            <person name="Pandey M.K."/>
            <person name="Ge S."/>
            <person name="Xu Q."/>
            <person name="Li N."/>
            <person name="Li G."/>
            <person name="Huang Y."/>
            <person name="Saxena R.K."/>
            <person name="Ji Y."/>
            <person name="Li M."/>
            <person name="Yan X."/>
            <person name="He Y."/>
            <person name="Liu Y."/>
            <person name="Wang X."/>
            <person name="Xiang C."/>
            <person name="Varshney R.K."/>
            <person name="Ding H."/>
            <person name="Gao S."/>
            <person name="Zong X."/>
        </authorList>
    </citation>
    <scope>NUCLEOTIDE SEQUENCE [LARGE SCALE GENOMIC DNA]</scope>
    <source>
        <strain evidence="2 3">cv. Zhongwan 6</strain>
    </source>
</reference>
<feature type="region of interest" description="Disordered" evidence="1">
    <location>
        <begin position="84"/>
        <end position="118"/>
    </location>
</feature>
<accession>A0A9D4WV16</accession>
<dbReference type="EMBL" id="JAMSHJ010000005">
    <property type="protein sequence ID" value="KAI5408228.1"/>
    <property type="molecule type" value="Genomic_DNA"/>
</dbReference>
<evidence type="ECO:0000256" key="1">
    <source>
        <dbReference type="SAM" id="MobiDB-lite"/>
    </source>
</evidence>
<evidence type="ECO:0000313" key="3">
    <source>
        <dbReference type="Proteomes" id="UP001058974"/>
    </source>
</evidence>
<protein>
    <submittedName>
        <fullName evidence="2">Uncharacterized protein</fullName>
    </submittedName>
</protein>
<name>A0A9D4WV16_PEA</name>
<comment type="caution">
    <text evidence="2">The sequence shown here is derived from an EMBL/GenBank/DDBJ whole genome shotgun (WGS) entry which is preliminary data.</text>
</comment>
<evidence type="ECO:0000313" key="2">
    <source>
        <dbReference type="EMBL" id="KAI5408228.1"/>
    </source>
</evidence>